<dbReference type="GeneID" id="39987131"/>
<dbReference type="SMART" id="SM00698">
    <property type="entry name" value="MORN"/>
    <property type="match status" value="3"/>
</dbReference>
<feature type="compositionally biased region" description="Basic and acidic residues" evidence="2">
    <location>
        <begin position="1"/>
        <end position="15"/>
    </location>
</feature>
<sequence length="174" mass="19280">MQKESDRAKKKKDEVREEEEFGTFQYADGSVYEGKICHREGTLEIPHGAPVPVPSSPARGQQQLEPPVLYPFQHGKGIFKDAGGAIYDGGWSEGNMCGEGVIQFPSGAIYTGGIYINSFYGTGKYTWPDGSYYEGQWENNKMHGLGTYVDAEGRHWVGKFYQGRGVNLLAEISL</sequence>
<dbReference type="EMBL" id="NBCO01000023">
    <property type="protein sequence ID" value="ORC87140.1"/>
    <property type="molecule type" value="Genomic_DNA"/>
</dbReference>
<dbReference type="OrthoDB" id="437960at2759"/>
<dbReference type="InterPro" id="IPR052849">
    <property type="entry name" value="MORN_repeat_protein"/>
</dbReference>
<name>A0A1X0NSQ0_9TRYP</name>
<dbReference type="Pfam" id="PF02493">
    <property type="entry name" value="MORN"/>
    <property type="match status" value="4"/>
</dbReference>
<dbReference type="FunFam" id="2.20.110.10:FF:000025">
    <property type="entry name" value="MORN repeat, putative"/>
    <property type="match status" value="1"/>
</dbReference>
<dbReference type="PANTHER" id="PTHR46917:SF1">
    <property type="entry name" value="MORN REPEAT-CONTAINING PROTEIN 2"/>
    <property type="match status" value="1"/>
</dbReference>
<gene>
    <name evidence="3" type="ORF">TM35_000231110</name>
</gene>
<dbReference type="VEuPathDB" id="TriTrypDB:TM35_000231110"/>
<dbReference type="InterPro" id="IPR003409">
    <property type="entry name" value="MORN"/>
</dbReference>
<evidence type="ECO:0000313" key="3">
    <source>
        <dbReference type="EMBL" id="ORC87140.1"/>
    </source>
</evidence>
<evidence type="ECO:0000313" key="4">
    <source>
        <dbReference type="Proteomes" id="UP000192257"/>
    </source>
</evidence>
<dbReference type="SUPFAM" id="SSF82185">
    <property type="entry name" value="Histone H3 K4-specific methyltransferase SET7/9 N-terminal domain"/>
    <property type="match status" value="1"/>
</dbReference>
<feature type="region of interest" description="Disordered" evidence="2">
    <location>
        <begin position="1"/>
        <end position="20"/>
    </location>
</feature>
<dbReference type="STRING" id="67003.A0A1X0NSQ0"/>
<protein>
    <submittedName>
        <fullName evidence="3">Central apparatus associated protein C1a-18</fullName>
    </submittedName>
</protein>
<dbReference type="RefSeq" id="XP_028881206.1">
    <property type="nucleotide sequence ID" value="XM_029027351.1"/>
</dbReference>
<evidence type="ECO:0000256" key="2">
    <source>
        <dbReference type="SAM" id="MobiDB-lite"/>
    </source>
</evidence>
<reference evidence="3 4" key="1">
    <citation type="submission" date="2017-03" db="EMBL/GenBank/DDBJ databases">
        <title>An alternative strategy for trypanosome survival in the mammalian bloodstream revealed through genome and transcriptome analysis of the ubiquitous bovine parasite Trypanosoma (Megatrypanum) theileri.</title>
        <authorList>
            <person name="Kelly S."/>
            <person name="Ivens A."/>
            <person name="Mott A."/>
            <person name="O'Neill E."/>
            <person name="Emms D."/>
            <person name="Macleod O."/>
            <person name="Voorheis P."/>
            <person name="Matthews J."/>
            <person name="Matthews K."/>
            <person name="Carrington M."/>
        </authorList>
    </citation>
    <scope>NUCLEOTIDE SEQUENCE [LARGE SCALE GENOMIC DNA]</scope>
    <source>
        <strain evidence="3">Edinburgh</strain>
    </source>
</reference>
<accession>A0A1X0NSQ0</accession>
<keyword evidence="1" id="KW-0677">Repeat</keyword>
<dbReference type="AlphaFoldDB" id="A0A1X0NSQ0"/>
<comment type="caution">
    <text evidence="3">The sequence shown here is derived from an EMBL/GenBank/DDBJ whole genome shotgun (WGS) entry which is preliminary data.</text>
</comment>
<keyword evidence="4" id="KW-1185">Reference proteome</keyword>
<dbReference type="Gene3D" id="2.20.110.10">
    <property type="entry name" value="Histone H3 K4-specific methyltransferase SET7/9 N-terminal domain"/>
    <property type="match status" value="2"/>
</dbReference>
<organism evidence="3 4">
    <name type="scientific">Trypanosoma theileri</name>
    <dbReference type="NCBI Taxonomy" id="67003"/>
    <lineage>
        <taxon>Eukaryota</taxon>
        <taxon>Discoba</taxon>
        <taxon>Euglenozoa</taxon>
        <taxon>Kinetoplastea</taxon>
        <taxon>Metakinetoplastina</taxon>
        <taxon>Trypanosomatida</taxon>
        <taxon>Trypanosomatidae</taxon>
        <taxon>Trypanosoma</taxon>
    </lineage>
</organism>
<proteinExistence type="predicted"/>
<evidence type="ECO:0000256" key="1">
    <source>
        <dbReference type="ARBA" id="ARBA00022737"/>
    </source>
</evidence>
<dbReference type="PANTHER" id="PTHR46917">
    <property type="entry name" value="MORN REPEAT-CONTAINING PROTEIN 2"/>
    <property type="match status" value="1"/>
</dbReference>
<dbReference type="Proteomes" id="UP000192257">
    <property type="component" value="Unassembled WGS sequence"/>
</dbReference>